<dbReference type="Gene3D" id="3.40.50.2300">
    <property type="match status" value="1"/>
</dbReference>
<dbReference type="Pfam" id="PF00072">
    <property type="entry name" value="Response_reg"/>
    <property type="match status" value="1"/>
</dbReference>
<feature type="region of interest" description="Disordered" evidence="10">
    <location>
        <begin position="692"/>
        <end position="723"/>
    </location>
</feature>
<dbReference type="FunFam" id="3.40.50.2300:FF:000214">
    <property type="entry name" value="Two-component response regulator-like PRR37"/>
    <property type="match status" value="1"/>
</dbReference>
<feature type="region of interest" description="Disordered" evidence="10">
    <location>
        <begin position="744"/>
        <end position="764"/>
    </location>
</feature>
<keyword evidence="3" id="KW-0902">Two-component regulatory system</keyword>
<keyword evidence="14" id="KW-1185">Reference proteome</keyword>
<dbReference type="PROSITE" id="PS50110">
    <property type="entry name" value="RESPONSE_REGULATORY"/>
    <property type="match status" value="1"/>
</dbReference>
<dbReference type="GO" id="GO:0007623">
    <property type="term" value="P:circadian rhythm"/>
    <property type="evidence" value="ECO:0007669"/>
    <property type="project" value="UniProtKB-ARBA"/>
</dbReference>
<evidence type="ECO:0000256" key="10">
    <source>
        <dbReference type="SAM" id="MobiDB-lite"/>
    </source>
</evidence>
<feature type="region of interest" description="Disordered" evidence="10">
    <location>
        <begin position="31"/>
        <end position="52"/>
    </location>
</feature>
<dbReference type="Pfam" id="PF06203">
    <property type="entry name" value="CCT"/>
    <property type="match status" value="1"/>
</dbReference>
<comment type="similarity">
    <text evidence="2">Belongs to the ARR-like family.</text>
</comment>
<dbReference type="PANTHER" id="PTHR43874:SF190">
    <property type="entry name" value="TWO-COMPONENT RESPONSE REGULATOR-LIKE PRR37 ISOFORM X1"/>
    <property type="match status" value="1"/>
</dbReference>
<feature type="compositionally biased region" description="Polar residues" evidence="10">
    <location>
        <begin position="316"/>
        <end position="325"/>
    </location>
</feature>
<comment type="caution">
    <text evidence="8">Lacks conserved residue(s) required for the propagation of feature annotation.</text>
</comment>
<reference evidence="13 14" key="1">
    <citation type="submission" date="2019-12" db="EMBL/GenBank/DDBJ databases">
        <authorList>
            <person name="Alioto T."/>
            <person name="Alioto T."/>
            <person name="Gomez Garrido J."/>
        </authorList>
    </citation>
    <scope>NUCLEOTIDE SEQUENCE [LARGE SCALE GENOMIC DNA]</scope>
</reference>
<feature type="region of interest" description="Disordered" evidence="10">
    <location>
        <begin position="595"/>
        <end position="624"/>
    </location>
</feature>
<dbReference type="InterPro" id="IPR045279">
    <property type="entry name" value="ARR-like"/>
</dbReference>
<dbReference type="GO" id="GO:0000160">
    <property type="term" value="P:phosphorelay signal transduction system"/>
    <property type="evidence" value="ECO:0007669"/>
    <property type="project" value="UniProtKB-KW"/>
</dbReference>
<evidence type="ECO:0000256" key="4">
    <source>
        <dbReference type="ARBA" id="ARBA00023015"/>
    </source>
</evidence>
<dbReference type="SUPFAM" id="SSF52172">
    <property type="entry name" value="CheY-like"/>
    <property type="match status" value="1"/>
</dbReference>
<keyword evidence="5" id="KW-0090">Biological rhythms</keyword>
<evidence type="ECO:0000313" key="13">
    <source>
        <dbReference type="EMBL" id="CAA2970794.1"/>
    </source>
</evidence>
<feature type="compositionally biased region" description="Low complexity" evidence="10">
    <location>
        <begin position="653"/>
        <end position="675"/>
    </location>
</feature>
<dbReference type="AlphaFoldDB" id="A0A8S0QY46"/>
<evidence type="ECO:0000256" key="6">
    <source>
        <dbReference type="ARBA" id="ARBA00023163"/>
    </source>
</evidence>
<evidence type="ECO:0000256" key="8">
    <source>
        <dbReference type="PROSITE-ProRule" id="PRU00169"/>
    </source>
</evidence>
<evidence type="ECO:0000259" key="11">
    <source>
        <dbReference type="PROSITE" id="PS50110"/>
    </source>
</evidence>
<evidence type="ECO:0000256" key="1">
    <source>
        <dbReference type="ARBA" id="ARBA00004123"/>
    </source>
</evidence>
<feature type="compositionally biased region" description="Polar residues" evidence="10">
    <location>
        <begin position="268"/>
        <end position="280"/>
    </location>
</feature>
<feature type="region of interest" description="Disordered" evidence="10">
    <location>
        <begin position="484"/>
        <end position="529"/>
    </location>
</feature>
<organism evidence="13 14">
    <name type="scientific">Olea europaea subsp. europaea</name>
    <dbReference type="NCBI Taxonomy" id="158383"/>
    <lineage>
        <taxon>Eukaryota</taxon>
        <taxon>Viridiplantae</taxon>
        <taxon>Streptophyta</taxon>
        <taxon>Embryophyta</taxon>
        <taxon>Tracheophyta</taxon>
        <taxon>Spermatophyta</taxon>
        <taxon>Magnoliopsida</taxon>
        <taxon>eudicotyledons</taxon>
        <taxon>Gunneridae</taxon>
        <taxon>Pentapetalae</taxon>
        <taxon>asterids</taxon>
        <taxon>lamiids</taxon>
        <taxon>Lamiales</taxon>
        <taxon>Oleaceae</taxon>
        <taxon>Oleeae</taxon>
        <taxon>Olea</taxon>
    </lineage>
</organism>
<feature type="domain" description="CCT" evidence="12">
    <location>
        <begin position="719"/>
        <end position="761"/>
    </location>
</feature>
<dbReference type="InterPro" id="IPR001789">
    <property type="entry name" value="Sig_transdc_resp-reg_receiver"/>
</dbReference>
<proteinExistence type="inferred from homology"/>
<comment type="caution">
    <text evidence="13">The sequence shown here is derived from an EMBL/GenBank/DDBJ whole genome shotgun (WGS) entry which is preliminary data.</text>
</comment>
<dbReference type="GO" id="GO:0009736">
    <property type="term" value="P:cytokinin-activated signaling pathway"/>
    <property type="evidence" value="ECO:0007669"/>
    <property type="project" value="InterPro"/>
</dbReference>
<accession>A0A8S0QY46</accession>
<keyword evidence="7 9" id="KW-0539">Nucleus</keyword>
<gene>
    <name evidence="13" type="ORF">OLEA9_A074026</name>
</gene>
<dbReference type="GO" id="GO:0005634">
    <property type="term" value="C:nucleus"/>
    <property type="evidence" value="ECO:0007669"/>
    <property type="project" value="UniProtKB-SubCell"/>
</dbReference>
<sequence>MRGFRVDTDAPLANGLEKVNHHLMWDNKNEVRNGVTSDTPRTLEEEESRINEDSDYVNDRDADLLQTQGVSQTQQLKPLGTQGSVIHWEGLLPLRSIKVLLVENDESTRHVVSALLQNCSYEVMAVSHGLEAWKILEDPTSHIDLVLTEVAMPYLSGIGLLSMIMNHKTYKNIPVIMMSSNDSMGIVFKCLSKGAADFLVKPIRKNELKTLWQHVWRKCHSSSGSGSESGIRTQKSPKSESDELDNYAASNNEDDSGSIGLNVRDGSENGSGSETQSSWSRRPVEIDGPQPLATWDKLAGPPNTIFAQDHSRPEAISNNRVSTSTREYRKKDDALDLKIGVSNVQELCSQRDKVLNDTIGTKNSKFFIPYSSNDSNRLENGEVDPKNEIPKGALRNKDCGGVGVINDVSKPQMRNVSDEVPKRTSEVMKIEEMASHDPKEKPSLEFSLIRVRDTDDTGTSALQHNVLRHSNLSAFSRYNSTTNANQTPIGNLGNCSPINNSSEAAKTESATPNQRSNGSSYNNDMGSTTNNDFAKVEACKEETIPKSSVDIHSCSALQSVQQAHISPLQPMNPGKSNVTNATLAPTNVLDQQAQVQNHHHHYHHHHHHHHHHHAYNAQQQQQQQLLNQDDLSLKIITAETPFHGPCDDTELEGNAANYGSASGSNNGSNGQNGSSTVAITEGTNVVSDNGTVAKYEAGDGSGSGSGSRSRVDQNRSAQREAALNKFFQKRKERCFKKKVRYQSRKKLAEQRPRVRGQFVRQVKP</sequence>
<feature type="compositionally biased region" description="Low complexity" evidence="10">
    <location>
        <begin position="221"/>
        <end position="230"/>
    </location>
</feature>
<dbReference type="InterPro" id="IPR010402">
    <property type="entry name" value="CCT_domain"/>
</dbReference>
<evidence type="ECO:0000256" key="9">
    <source>
        <dbReference type="PROSITE-ProRule" id="PRU00357"/>
    </source>
</evidence>
<keyword evidence="4" id="KW-0805">Transcription regulation</keyword>
<dbReference type="PROSITE" id="PS51017">
    <property type="entry name" value="CCT"/>
    <property type="match status" value="1"/>
</dbReference>
<dbReference type="PANTHER" id="PTHR43874">
    <property type="entry name" value="TWO-COMPONENT RESPONSE REGULATOR"/>
    <property type="match status" value="1"/>
</dbReference>
<dbReference type="CDD" id="cd17582">
    <property type="entry name" value="psREC_PRR"/>
    <property type="match status" value="1"/>
</dbReference>
<dbReference type="Gramene" id="OE9A074026T1">
    <property type="protein sequence ID" value="OE9A074026C1"/>
    <property type="gene ID" value="OE9A074026"/>
</dbReference>
<dbReference type="GO" id="GO:0010017">
    <property type="term" value="P:red or far-red light signaling pathway"/>
    <property type="evidence" value="ECO:0007669"/>
    <property type="project" value="UniProtKB-ARBA"/>
</dbReference>
<dbReference type="SMART" id="SM00448">
    <property type="entry name" value="REC"/>
    <property type="match status" value="1"/>
</dbReference>
<dbReference type="Gramene" id="OE9A074026T2">
    <property type="protein sequence ID" value="OE9A074026C2"/>
    <property type="gene ID" value="OE9A074026"/>
</dbReference>
<dbReference type="OrthoDB" id="60033at2759"/>
<evidence type="ECO:0000259" key="12">
    <source>
        <dbReference type="PROSITE" id="PS51017"/>
    </source>
</evidence>
<evidence type="ECO:0000256" key="2">
    <source>
        <dbReference type="ARBA" id="ARBA00010330"/>
    </source>
</evidence>
<feature type="region of interest" description="Disordered" evidence="10">
    <location>
        <begin position="644"/>
        <end position="676"/>
    </location>
</feature>
<feature type="compositionally biased region" description="Low complexity" evidence="10">
    <location>
        <begin position="615"/>
        <end position="624"/>
    </location>
</feature>
<feature type="region of interest" description="Disordered" evidence="10">
    <location>
        <begin position="220"/>
        <end position="327"/>
    </location>
</feature>
<name>A0A8S0QY46_OLEEU</name>
<feature type="compositionally biased region" description="Basic residues" evidence="10">
    <location>
        <begin position="597"/>
        <end position="614"/>
    </location>
</feature>
<keyword evidence="6" id="KW-0804">Transcription</keyword>
<feature type="domain" description="Response regulatory" evidence="11">
    <location>
        <begin position="98"/>
        <end position="216"/>
    </location>
</feature>
<evidence type="ECO:0000256" key="3">
    <source>
        <dbReference type="ARBA" id="ARBA00023012"/>
    </source>
</evidence>
<dbReference type="GO" id="GO:0045892">
    <property type="term" value="P:negative regulation of DNA-templated transcription"/>
    <property type="evidence" value="ECO:0007669"/>
    <property type="project" value="UniProtKB-ARBA"/>
</dbReference>
<protein>
    <submittedName>
        <fullName evidence="13">Two-component response regulator-like PRR37 isoform X1</fullName>
    </submittedName>
</protein>
<dbReference type="EMBL" id="CACTIH010001985">
    <property type="protein sequence ID" value="CAA2970794.1"/>
    <property type="molecule type" value="Genomic_DNA"/>
</dbReference>
<comment type="subcellular location">
    <subcellularLocation>
        <location evidence="1 9">Nucleus</location>
    </subcellularLocation>
</comment>
<dbReference type="InterPro" id="IPR011006">
    <property type="entry name" value="CheY-like_superfamily"/>
</dbReference>
<dbReference type="Proteomes" id="UP000594638">
    <property type="component" value="Unassembled WGS sequence"/>
</dbReference>
<evidence type="ECO:0000256" key="5">
    <source>
        <dbReference type="ARBA" id="ARBA00023108"/>
    </source>
</evidence>
<evidence type="ECO:0000313" key="14">
    <source>
        <dbReference type="Proteomes" id="UP000594638"/>
    </source>
</evidence>
<evidence type="ECO:0000256" key="7">
    <source>
        <dbReference type="ARBA" id="ARBA00023242"/>
    </source>
</evidence>